<comment type="caution">
    <text evidence="3">The sequence shown here is derived from an EMBL/GenBank/DDBJ whole genome shotgun (WGS) entry which is preliminary data.</text>
</comment>
<dbReference type="GO" id="GO:0003677">
    <property type="term" value="F:DNA binding"/>
    <property type="evidence" value="ECO:0007669"/>
    <property type="project" value="UniProtKB-KW"/>
</dbReference>
<feature type="domain" description="Helix-turn-helix" evidence="2">
    <location>
        <begin position="13"/>
        <end position="51"/>
    </location>
</feature>
<reference evidence="3 4" key="1">
    <citation type="submission" date="2018-11" db="EMBL/GenBank/DDBJ databases">
        <title>the genome of Mesorhizobium tamadayense DSM 28320.</title>
        <authorList>
            <person name="Gao J."/>
        </authorList>
    </citation>
    <scope>NUCLEOTIDE SEQUENCE [LARGE SCALE GENOMIC DNA]</scope>
    <source>
        <strain evidence="3 4">DSM 28320</strain>
    </source>
</reference>
<dbReference type="Pfam" id="PF12728">
    <property type="entry name" value="HTH_17"/>
    <property type="match status" value="1"/>
</dbReference>
<name>A0A3P3FV60_9HYPH</name>
<organism evidence="3 4">
    <name type="scientific">Mesorhizobium tamadayense</name>
    <dbReference type="NCBI Taxonomy" id="425306"/>
    <lineage>
        <taxon>Bacteria</taxon>
        <taxon>Pseudomonadati</taxon>
        <taxon>Pseudomonadota</taxon>
        <taxon>Alphaproteobacteria</taxon>
        <taxon>Hyphomicrobiales</taxon>
        <taxon>Phyllobacteriaceae</taxon>
        <taxon>Mesorhizobium</taxon>
    </lineage>
</organism>
<sequence length="75" mass="8260">MIGLDFPAAVAASGLSRAWLYRAARRKQLRVVKAGRKSLILSTDLLAYMRNLPSAQFKPDEGANDAQRRAGHTAY</sequence>
<dbReference type="Proteomes" id="UP000273786">
    <property type="component" value="Unassembled WGS sequence"/>
</dbReference>
<keyword evidence="3" id="KW-0238">DNA-binding</keyword>
<dbReference type="AlphaFoldDB" id="A0A3P3FV60"/>
<proteinExistence type="predicted"/>
<accession>A0A3P3FV60</accession>
<dbReference type="InterPro" id="IPR041657">
    <property type="entry name" value="HTH_17"/>
</dbReference>
<dbReference type="EMBL" id="RQXT01000012">
    <property type="protein sequence ID" value="RRI02384.1"/>
    <property type="molecule type" value="Genomic_DNA"/>
</dbReference>
<keyword evidence="4" id="KW-1185">Reference proteome</keyword>
<evidence type="ECO:0000259" key="2">
    <source>
        <dbReference type="Pfam" id="PF12728"/>
    </source>
</evidence>
<protein>
    <submittedName>
        <fullName evidence="3">DNA-binding protein</fullName>
    </submittedName>
</protein>
<gene>
    <name evidence="3" type="ORF">EH240_12715</name>
</gene>
<feature type="region of interest" description="Disordered" evidence="1">
    <location>
        <begin position="56"/>
        <end position="75"/>
    </location>
</feature>
<evidence type="ECO:0000256" key="1">
    <source>
        <dbReference type="SAM" id="MobiDB-lite"/>
    </source>
</evidence>
<evidence type="ECO:0000313" key="3">
    <source>
        <dbReference type="EMBL" id="RRI02384.1"/>
    </source>
</evidence>
<evidence type="ECO:0000313" key="4">
    <source>
        <dbReference type="Proteomes" id="UP000273786"/>
    </source>
</evidence>